<protein>
    <submittedName>
        <fullName evidence="4">Transthyretin-like family-containing protein</fullName>
    </submittedName>
</protein>
<dbReference type="WormBase" id="SRAE_X000052400">
    <property type="protein sequence ID" value="SRP09613"/>
    <property type="gene ID" value="WBGene00266083"/>
</dbReference>
<dbReference type="GeneID" id="36383577"/>
<keyword evidence="1" id="KW-0812">Transmembrane</keyword>
<reference evidence="2 3" key="1">
    <citation type="submission" date="2014-09" db="EMBL/GenBank/DDBJ databases">
        <authorList>
            <person name="Martin A.A."/>
        </authorList>
    </citation>
    <scope>NUCLEOTIDE SEQUENCE</scope>
    <source>
        <strain evidence="3">ED321</strain>
        <strain evidence="2">ED321 Heterogonic</strain>
    </source>
</reference>
<gene>
    <name evidence="2 4 5" type="ORF">SRAE_X000052400</name>
</gene>
<reference evidence="4" key="2">
    <citation type="submission" date="2020-12" db="UniProtKB">
        <authorList>
            <consortium name="WormBaseParasite"/>
        </authorList>
    </citation>
    <scope>IDENTIFICATION</scope>
</reference>
<dbReference type="Proteomes" id="UP000035682">
    <property type="component" value="Unplaced"/>
</dbReference>
<organism evidence="2">
    <name type="scientific">Strongyloides ratti</name>
    <name type="common">Parasitic roundworm</name>
    <dbReference type="NCBI Taxonomy" id="34506"/>
    <lineage>
        <taxon>Eukaryota</taxon>
        <taxon>Metazoa</taxon>
        <taxon>Ecdysozoa</taxon>
        <taxon>Nematoda</taxon>
        <taxon>Chromadorea</taxon>
        <taxon>Rhabditida</taxon>
        <taxon>Tylenchina</taxon>
        <taxon>Panagrolaimomorpha</taxon>
        <taxon>Strongyloidoidea</taxon>
        <taxon>Strongyloididae</taxon>
        <taxon>Strongyloides</taxon>
    </lineage>
</organism>
<dbReference type="EMBL" id="LN609530">
    <property type="protein sequence ID" value="CEF71197.1"/>
    <property type="molecule type" value="Genomic_DNA"/>
</dbReference>
<dbReference type="WBParaSite" id="SRAE_X000052400.1">
    <property type="protein sequence ID" value="SRAE_X000052400.1"/>
    <property type="gene ID" value="WBGene00266083"/>
</dbReference>
<dbReference type="RefSeq" id="XP_024510393.1">
    <property type="nucleotide sequence ID" value="XM_024644878.1"/>
</dbReference>
<dbReference type="AlphaFoldDB" id="A0A090LSP1"/>
<evidence type="ECO:0000313" key="5">
    <source>
        <dbReference type="WormBase" id="SRAE_X000052400"/>
    </source>
</evidence>
<keyword evidence="1" id="KW-0472">Membrane</keyword>
<feature type="transmembrane region" description="Helical" evidence="1">
    <location>
        <begin position="6"/>
        <end position="25"/>
    </location>
</feature>
<proteinExistence type="predicted"/>
<evidence type="ECO:0000313" key="3">
    <source>
        <dbReference type="Proteomes" id="UP000035682"/>
    </source>
</evidence>
<accession>A0A090LSP1</accession>
<evidence type="ECO:0000313" key="2">
    <source>
        <dbReference type="EMBL" id="CEF71197.1"/>
    </source>
</evidence>
<keyword evidence="3" id="KW-1185">Reference proteome</keyword>
<evidence type="ECO:0000313" key="4">
    <source>
        <dbReference type="WBParaSite" id="SRAE_X000052400.1"/>
    </source>
</evidence>
<keyword evidence="1" id="KW-1133">Transmembrane helix</keyword>
<dbReference type="CTD" id="36383577"/>
<sequence length="137" mass="16436">MHLLEIFFLIINFVYIFLTITSVHVRCPLYINSKPPCFLYVDVINDQFFAKTVTILPIELLQYLIDIRKRTSYISNGILPMNKYLIGKINQTTMVRICLKYRVRYQYPTFLRLYTSQPMTRYELNMLRYGNVKKKDS</sequence>
<name>A0A090LSP1_STRRB</name>
<evidence type="ECO:0000256" key="1">
    <source>
        <dbReference type="SAM" id="Phobius"/>
    </source>
</evidence>